<dbReference type="AlphaFoldDB" id="D1A894"/>
<dbReference type="GO" id="GO:0005524">
    <property type="term" value="F:ATP binding"/>
    <property type="evidence" value="ECO:0007669"/>
    <property type="project" value="InterPro"/>
</dbReference>
<dbReference type="RefSeq" id="WP_012855190.1">
    <property type="nucleotide sequence ID" value="NC_013510.1"/>
</dbReference>
<dbReference type="Gene3D" id="3.40.50.300">
    <property type="entry name" value="P-loop containing nucleotide triphosphate hydrolases"/>
    <property type="match status" value="1"/>
</dbReference>
<dbReference type="PANTHER" id="PTHR23076:SF97">
    <property type="entry name" value="ATP-DEPENDENT ZINC METALLOPROTEASE YME1L1"/>
    <property type="match status" value="1"/>
</dbReference>
<sequence>MLAASADHVKALVRAHAAGDEEGFYAVALQMAAKAARQGHNRLAAELRDLIDRAKAEQVPQVGPTPVIRPKGELAELVTAEYPQVRLRDMTLSKTVRAALQRILHEQRQRARLESYGFEPIHRVLLVGPPGTGKSMTGAALAGELGLPLFTVRLDGLISRFMGETAAKLRIIFEATKKTRAVYLFDEFDAIGAERTAANDVGEARRILNSFLLFLDETRPESPVIAATNHPQLLDRALFRRFDSVIAYDLPDRGQAKEVLRRRLQMMDTTEVDWSAAESHSAGLSHAELVRAAESAAKDAILRGEEAVSTAALIAALNERASARRE</sequence>
<proteinExistence type="predicted"/>
<organism evidence="2 3">
    <name type="scientific">Thermomonospora curvata (strain ATCC 19995 / DSM 43183 / JCM 3096 / KCTC 9072 / NBRC 15933 / NCIMB 10081 / Henssen B9)</name>
    <dbReference type="NCBI Taxonomy" id="471852"/>
    <lineage>
        <taxon>Bacteria</taxon>
        <taxon>Bacillati</taxon>
        <taxon>Actinomycetota</taxon>
        <taxon>Actinomycetes</taxon>
        <taxon>Streptosporangiales</taxon>
        <taxon>Thermomonosporaceae</taxon>
        <taxon>Thermomonospora</taxon>
    </lineage>
</organism>
<dbReference type="STRING" id="471852.Tcur_4892"/>
<dbReference type="HOGENOM" id="CLU_000688_25_0_11"/>
<name>D1A894_THECD</name>
<evidence type="ECO:0000313" key="3">
    <source>
        <dbReference type="Proteomes" id="UP000001918"/>
    </source>
</evidence>
<dbReference type="KEGG" id="tcu:Tcur_4892"/>
<evidence type="ECO:0000259" key="1">
    <source>
        <dbReference type="SMART" id="SM00382"/>
    </source>
</evidence>
<dbReference type="GO" id="GO:0016887">
    <property type="term" value="F:ATP hydrolysis activity"/>
    <property type="evidence" value="ECO:0007669"/>
    <property type="project" value="InterPro"/>
</dbReference>
<reference evidence="2 3" key="1">
    <citation type="journal article" date="2011" name="Stand. Genomic Sci.">
        <title>Complete genome sequence of Thermomonospora curvata type strain (B9).</title>
        <authorList>
            <person name="Chertkov O."/>
            <person name="Sikorski J."/>
            <person name="Nolan M."/>
            <person name="Lapidus A."/>
            <person name="Lucas S."/>
            <person name="Del Rio T.G."/>
            <person name="Tice H."/>
            <person name="Cheng J.F."/>
            <person name="Goodwin L."/>
            <person name="Pitluck S."/>
            <person name="Liolios K."/>
            <person name="Ivanova N."/>
            <person name="Mavromatis K."/>
            <person name="Mikhailova N."/>
            <person name="Ovchinnikova G."/>
            <person name="Pati A."/>
            <person name="Chen A."/>
            <person name="Palaniappan K."/>
            <person name="Djao O.D."/>
            <person name="Land M."/>
            <person name="Hauser L."/>
            <person name="Chang Y.J."/>
            <person name="Jeffries C.D."/>
            <person name="Brettin T."/>
            <person name="Han C."/>
            <person name="Detter J.C."/>
            <person name="Rohde M."/>
            <person name="Goker M."/>
            <person name="Woyke T."/>
            <person name="Bristow J."/>
            <person name="Eisen J.A."/>
            <person name="Markowitz V."/>
            <person name="Hugenholtz P."/>
            <person name="Klenk H.P."/>
            <person name="Kyrpides N.C."/>
        </authorList>
    </citation>
    <scope>NUCLEOTIDE SEQUENCE [LARGE SCALE GENOMIC DNA]</scope>
    <source>
        <strain evidence="3">ATCC 19995 / DSM 43183 / JCM 3096 / KCTC 9072 / NBRC 15933 / NCIMB 10081 / Henssen B9</strain>
    </source>
</reference>
<accession>D1A894</accession>
<dbReference type="SUPFAM" id="SSF52540">
    <property type="entry name" value="P-loop containing nucleoside triphosphate hydrolases"/>
    <property type="match status" value="1"/>
</dbReference>
<gene>
    <name evidence="2" type="ordered locus">Tcur_4892</name>
</gene>
<dbReference type="InterPro" id="IPR003593">
    <property type="entry name" value="AAA+_ATPase"/>
</dbReference>
<dbReference type="eggNOG" id="COG0464">
    <property type="taxonomic scope" value="Bacteria"/>
</dbReference>
<dbReference type="InterPro" id="IPR003959">
    <property type="entry name" value="ATPase_AAA_core"/>
</dbReference>
<dbReference type="PANTHER" id="PTHR23076">
    <property type="entry name" value="METALLOPROTEASE M41 FTSH"/>
    <property type="match status" value="1"/>
</dbReference>
<dbReference type="GO" id="GO:0006508">
    <property type="term" value="P:proteolysis"/>
    <property type="evidence" value="ECO:0007669"/>
    <property type="project" value="TreeGrafter"/>
</dbReference>
<dbReference type="InterPro" id="IPR027417">
    <property type="entry name" value="P-loop_NTPase"/>
</dbReference>
<protein>
    <submittedName>
        <fullName evidence="2">AAA ATPase central domain protein</fullName>
    </submittedName>
</protein>
<dbReference type="SMART" id="SM00382">
    <property type="entry name" value="AAA"/>
    <property type="match status" value="1"/>
</dbReference>
<feature type="domain" description="AAA+ ATPase" evidence="1">
    <location>
        <begin position="120"/>
        <end position="252"/>
    </location>
</feature>
<dbReference type="GO" id="GO:0004176">
    <property type="term" value="F:ATP-dependent peptidase activity"/>
    <property type="evidence" value="ECO:0007669"/>
    <property type="project" value="TreeGrafter"/>
</dbReference>
<dbReference type="CDD" id="cd19481">
    <property type="entry name" value="RecA-like_protease"/>
    <property type="match status" value="1"/>
</dbReference>
<dbReference type="Pfam" id="PF00004">
    <property type="entry name" value="AAA"/>
    <property type="match status" value="1"/>
</dbReference>
<evidence type="ECO:0000313" key="2">
    <source>
        <dbReference type="EMBL" id="ACZ00409.1"/>
    </source>
</evidence>
<dbReference type="Proteomes" id="UP000001918">
    <property type="component" value="Chromosome"/>
</dbReference>
<keyword evidence="3" id="KW-1185">Reference proteome</keyword>
<dbReference type="EMBL" id="CP001738">
    <property type="protein sequence ID" value="ACZ00409.1"/>
    <property type="molecule type" value="Genomic_DNA"/>
</dbReference>